<feature type="region of interest" description="Disordered" evidence="1">
    <location>
        <begin position="42"/>
        <end position="62"/>
    </location>
</feature>
<dbReference type="EMBL" id="VSRR010032080">
    <property type="protein sequence ID" value="MPC70982.1"/>
    <property type="molecule type" value="Genomic_DNA"/>
</dbReference>
<protein>
    <submittedName>
        <fullName evidence="2">Uncharacterized protein</fullName>
    </submittedName>
</protein>
<gene>
    <name evidence="2" type="ORF">E2C01_065249</name>
</gene>
<accession>A0A5B7HIC3</accession>
<dbReference type="AlphaFoldDB" id="A0A5B7HIC3"/>
<name>A0A5B7HIC3_PORTR</name>
<evidence type="ECO:0000256" key="1">
    <source>
        <dbReference type="SAM" id="MobiDB-lite"/>
    </source>
</evidence>
<evidence type="ECO:0000313" key="3">
    <source>
        <dbReference type="Proteomes" id="UP000324222"/>
    </source>
</evidence>
<feature type="region of interest" description="Disordered" evidence="1">
    <location>
        <begin position="1"/>
        <end position="27"/>
    </location>
</feature>
<keyword evidence="3" id="KW-1185">Reference proteome</keyword>
<proteinExistence type="predicted"/>
<dbReference type="Proteomes" id="UP000324222">
    <property type="component" value="Unassembled WGS sequence"/>
</dbReference>
<feature type="compositionally biased region" description="Polar residues" evidence="1">
    <location>
        <begin position="17"/>
        <end position="27"/>
    </location>
</feature>
<reference evidence="2 3" key="1">
    <citation type="submission" date="2019-05" db="EMBL/GenBank/DDBJ databases">
        <title>Another draft genome of Portunus trituberculatus and its Hox gene families provides insights of decapod evolution.</title>
        <authorList>
            <person name="Jeong J.-H."/>
            <person name="Song I."/>
            <person name="Kim S."/>
            <person name="Choi T."/>
            <person name="Kim D."/>
            <person name="Ryu S."/>
            <person name="Kim W."/>
        </authorList>
    </citation>
    <scope>NUCLEOTIDE SEQUENCE [LARGE SCALE GENOMIC DNA]</scope>
    <source>
        <tissue evidence="2">Muscle</tissue>
    </source>
</reference>
<organism evidence="2 3">
    <name type="scientific">Portunus trituberculatus</name>
    <name type="common">Swimming crab</name>
    <name type="synonym">Neptunus trituberculatus</name>
    <dbReference type="NCBI Taxonomy" id="210409"/>
    <lineage>
        <taxon>Eukaryota</taxon>
        <taxon>Metazoa</taxon>
        <taxon>Ecdysozoa</taxon>
        <taxon>Arthropoda</taxon>
        <taxon>Crustacea</taxon>
        <taxon>Multicrustacea</taxon>
        <taxon>Malacostraca</taxon>
        <taxon>Eumalacostraca</taxon>
        <taxon>Eucarida</taxon>
        <taxon>Decapoda</taxon>
        <taxon>Pleocyemata</taxon>
        <taxon>Brachyura</taxon>
        <taxon>Eubrachyura</taxon>
        <taxon>Portunoidea</taxon>
        <taxon>Portunidae</taxon>
        <taxon>Portuninae</taxon>
        <taxon>Portunus</taxon>
    </lineage>
</organism>
<evidence type="ECO:0000313" key="2">
    <source>
        <dbReference type="EMBL" id="MPC70982.1"/>
    </source>
</evidence>
<comment type="caution">
    <text evidence="2">The sequence shown here is derived from an EMBL/GenBank/DDBJ whole genome shotgun (WGS) entry which is preliminary data.</text>
</comment>
<sequence>MPYTADRPRSSLCRTEPSVTSHDNNFKNVPFNYSRTAQEAERGTLLPLHNSDTSTRSSLKDERISTKQMVWRRSNVHGQKETTLHGILSLMFDGASLPTGPS</sequence>